<name>A0A5B9D7J9_9ARCH</name>
<accession>A0A5B9D7J9</accession>
<evidence type="ECO:0000313" key="2">
    <source>
        <dbReference type="Proteomes" id="UP000321408"/>
    </source>
</evidence>
<proteinExistence type="predicted"/>
<dbReference type="AlphaFoldDB" id="A0A5B9D7J9"/>
<evidence type="ECO:0000313" key="1">
    <source>
        <dbReference type="EMBL" id="QEE15178.2"/>
    </source>
</evidence>
<dbReference type="Proteomes" id="UP000321408">
    <property type="component" value="Chromosome"/>
</dbReference>
<gene>
    <name evidence="1" type="ORF">DSAG12_01002</name>
</gene>
<dbReference type="KEGG" id="psyt:DSAG12_01002"/>
<keyword evidence="2" id="KW-1185">Reference proteome</keyword>
<reference evidence="1 2" key="2">
    <citation type="journal article" date="2024" name="Int. J. Syst. Evol. Microbiol.">
        <title>Promethearchaeum syntrophicum gen. nov., sp. nov., an anaerobic, obligately syntrophic archaeon, the first isolate of the lineage 'Asgard' archaea, and proposal of the new archaeal phylum Promethearchaeota phyl. nov. and kingdom Promethearchaeati regn. nov.</title>
        <authorList>
            <person name="Imachi H."/>
            <person name="Nobu M.K."/>
            <person name="Kato S."/>
            <person name="Takaki Y."/>
            <person name="Miyazaki M."/>
            <person name="Miyata M."/>
            <person name="Ogawara M."/>
            <person name="Saito Y."/>
            <person name="Sakai S."/>
            <person name="Tahara Y.O."/>
            <person name="Takano Y."/>
            <person name="Tasumi E."/>
            <person name="Uematsu K."/>
            <person name="Yoshimura T."/>
            <person name="Itoh T."/>
            <person name="Ohkuma M."/>
            <person name="Takai K."/>
        </authorList>
    </citation>
    <scope>NUCLEOTIDE SEQUENCE [LARGE SCALE GENOMIC DNA]</scope>
    <source>
        <strain evidence="1 2">MK-D1</strain>
    </source>
</reference>
<sequence>MGKAPKKIHAYYIFSILMFYFIITVISICLYPEPYSLFNHISNLGSKSANPNGYLLWNIGTVILGLLFIPHMIYIHNYFISLSPRLNILNYSLGIISSIGWSLVGVFREDFITAHFITASIAFIGLLITLDLDFVIICNRKSEFANKVHFRVILIHYILLNIIFLISIILPNLDYFFPDISLNSPWLTYPPWEWFYFTILLLLILNLFLFIPKNTEKAITID</sequence>
<evidence type="ECO:0008006" key="3">
    <source>
        <dbReference type="Google" id="ProtNLM"/>
    </source>
</evidence>
<dbReference type="EMBL" id="CP042905">
    <property type="protein sequence ID" value="QEE15178.2"/>
    <property type="molecule type" value="Genomic_DNA"/>
</dbReference>
<protein>
    <recommendedName>
        <fullName evidence="3">DUF998 domain-containing protein</fullName>
    </recommendedName>
</protein>
<reference evidence="1 2" key="1">
    <citation type="journal article" date="2020" name="Nature">
        <title>Isolation of an archaeon at the prokaryote-eukaryote interface.</title>
        <authorList>
            <person name="Imachi H."/>
            <person name="Nobu M.K."/>
            <person name="Nakahara N."/>
            <person name="Morono Y."/>
            <person name="Ogawara M."/>
            <person name="Takaki Y."/>
            <person name="Takano Y."/>
            <person name="Uematsu K."/>
            <person name="Ikuta T."/>
            <person name="Ito M."/>
            <person name="Matsui Y."/>
            <person name="Miyazaki M."/>
            <person name="Murata K."/>
            <person name="Saito Y."/>
            <person name="Sakai S."/>
            <person name="Song C."/>
            <person name="Tasumi E."/>
            <person name="Yamanaka Y."/>
            <person name="Yamaguchi T."/>
            <person name="Kamagata Y."/>
            <person name="Tamaki H."/>
            <person name="Takai K."/>
        </authorList>
    </citation>
    <scope>NUCLEOTIDE SEQUENCE [LARGE SCALE GENOMIC DNA]</scope>
    <source>
        <strain evidence="1 2">MK-D1</strain>
    </source>
</reference>
<organism evidence="1 2">
    <name type="scientific">Promethearchaeum syntrophicum</name>
    <dbReference type="NCBI Taxonomy" id="2594042"/>
    <lineage>
        <taxon>Archaea</taxon>
        <taxon>Promethearchaeati</taxon>
        <taxon>Promethearchaeota</taxon>
        <taxon>Promethearchaeia</taxon>
        <taxon>Promethearchaeales</taxon>
        <taxon>Promethearchaeaceae</taxon>
        <taxon>Promethearchaeum</taxon>
    </lineage>
</organism>